<dbReference type="GO" id="GO:0005634">
    <property type="term" value="C:nucleus"/>
    <property type="evidence" value="ECO:0007669"/>
    <property type="project" value="TreeGrafter"/>
</dbReference>
<organism evidence="9 10">
    <name type="scientific">Wickerhamomyces pijperi</name>
    <name type="common">Yeast</name>
    <name type="synonym">Pichia pijperi</name>
    <dbReference type="NCBI Taxonomy" id="599730"/>
    <lineage>
        <taxon>Eukaryota</taxon>
        <taxon>Fungi</taxon>
        <taxon>Dikarya</taxon>
        <taxon>Ascomycota</taxon>
        <taxon>Saccharomycotina</taxon>
        <taxon>Saccharomycetes</taxon>
        <taxon>Phaffomycetales</taxon>
        <taxon>Wickerhamomycetaceae</taxon>
        <taxon>Wickerhamomyces</taxon>
    </lineage>
</organism>
<dbReference type="PANTHER" id="PTHR12170:SF3">
    <property type="entry name" value="GH10162P"/>
    <property type="match status" value="1"/>
</dbReference>
<evidence type="ECO:0000256" key="4">
    <source>
        <dbReference type="ARBA" id="ARBA00022771"/>
    </source>
</evidence>
<dbReference type="GO" id="GO:0043161">
    <property type="term" value="P:proteasome-mediated ubiquitin-dependent protein catabolic process"/>
    <property type="evidence" value="ECO:0007669"/>
    <property type="project" value="InterPro"/>
</dbReference>
<protein>
    <recommendedName>
        <fullName evidence="11">RING-Gid-type domain-containing protein</fullName>
    </recommendedName>
</protein>
<evidence type="ECO:0000256" key="2">
    <source>
        <dbReference type="ARBA" id="ARBA00022490"/>
    </source>
</evidence>
<evidence type="ECO:0000259" key="8">
    <source>
        <dbReference type="PROSITE" id="PS51867"/>
    </source>
</evidence>
<reference evidence="9" key="1">
    <citation type="journal article" date="2021" name="Open Biol.">
        <title>Shared evolutionary footprints suggest mitochondrial oxidative damage underlies multiple complex I losses in fungi.</title>
        <authorList>
            <person name="Schikora-Tamarit M.A."/>
            <person name="Marcet-Houben M."/>
            <person name="Nosek J."/>
            <person name="Gabaldon T."/>
        </authorList>
    </citation>
    <scope>NUCLEOTIDE SEQUENCE</scope>
    <source>
        <strain evidence="9">CBS2887</strain>
    </source>
</reference>
<dbReference type="AlphaFoldDB" id="A0A9P8Q234"/>
<reference evidence="9" key="2">
    <citation type="submission" date="2021-01" db="EMBL/GenBank/DDBJ databases">
        <authorList>
            <person name="Schikora-Tamarit M.A."/>
        </authorList>
    </citation>
    <scope>NUCLEOTIDE SEQUENCE</scope>
    <source>
        <strain evidence="9">CBS2887</strain>
    </source>
</reference>
<feature type="domain" description="CTLH" evidence="7">
    <location>
        <begin position="130"/>
        <end position="204"/>
    </location>
</feature>
<dbReference type="Pfam" id="PF10607">
    <property type="entry name" value="CTLH"/>
    <property type="match status" value="1"/>
</dbReference>
<dbReference type="EMBL" id="JAEUBG010004417">
    <property type="protein sequence ID" value="KAH3681429.1"/>
    <property type="molecule type" value="Genomic_DNA"/>
</dbReference>
<dbReference type="PROSITE" id="PS50897">
    <property type="entry name" value="CTLH"/>
    <property type="match status" value="1"/>
</dbReference>
<dbReference type="GO" id="GO:0034657">
    <property type="term" value="C:GID complex"/>
    <property type="evidence" value="ECO:0007669"/>
    <property type="project" value="TreeGrafter"/>
</dbReference>
<dbReference type="PANTHER" id="PTHR12170">
    <property type="entry name" value="MACROPHAGE ERYTHROBLAST ATTACHER-RELATED"/>
    <property type="match status" value="1"/>
</dbReference>
<evidence type="ECO:0000259" key="7">
    <source>
        <dbReference type="PROSITE" id="PS50897"/>
    </source>
</evidence>
<feature type="domain" description="RING-Gid-type" evidence="8">
    <location>
        <begin position="356"/>
        <end position="412"/>
    </location>
</feature>
<evidence type="ECO:0000256" key="3">
    <source>
        <dbReference type="ARBA" id="ARBA00022723"/>
    </source>
</evidence>
<dbReference type="PROSITE" id="PS51867">
    <property type="entry name" value="ZF_RING_GID"/>
    <property type="match status" value="1"/>
</dbReference>
<dbReference type="GO" id="GO:0008270">
    <property type="term" value="F:zinc ion binding"/>
    <property type="evidence" value="ECO:0007669"/>
    <property type="project" value="UniProtKB-KW"/>
</dbReference>
<dbReference type="InterPro" id="IPR045098">
    <property type="entry name" value="Fyv10_fam"/>
</dbReference>
<name>A0A9P8Q234_WICPI</name>
<evidence type="ECO:0000313" key="9">
    <source>
        <dbReference type="EMBL" id="KAH3681429.1"/>
    </source>
</evidence>
<sequence length="429" mass="48829">MDNFITEVEKLNSLSYSKTLSSTRTLIDQLTLSEEPPDSNDNNTSSSTNNILKSIDSLSTNINKELKANHGKISKFNKCVMRNELDLSQYYRHPIPEWKNKIVLNAINLHLLRLGQLDDDMLDDHFSKVDFSEMKELQDQIVNKHELEKTIEWFYKNQNQSQNQNELSLTGVNSEVDSTNDLDFEFRLHRLNFLKLINAGTSSSSGANTDEDLTIQSMKYSQNWFPKLIEKNPTYLSQISKLMSGFILDVASGQESNQATATSQSVNYKEQSLDSNFKELSLLFSKKYCSNLGIEYESNLFQLTLTAFISFPNYIRFLEKLPPNTPTTLTLASSFETPFSIELPSFLSKFHPIFICPVSKEETTSDIAPSESGFHSVVPNPPICLPCYHIISKTSLHKISKNGLSSFKCPYCPTNCYAKDCKQVKFHFI</sequence>
<evidence type="ECO:0000256" key="1">
    <source>
        <dbReference type="ARBA" id="ARBA00004496"/>
    </source>
</evidence>
<keyword evidence="5" id="KW-0862">Zinc</keyword>
<comment type="subcellular location">
    <subcellularLocation>
        <location evidence="1">Cytoplasm</location>
    </subcellularLocation>
</comment>
<dbReference type="Proteomes" id="UP000774326">
    <property type="component" value="Unassembled WGS sequence"/>
</dbReference>
<evidence type="ECO:0000256" key="5">
    <source>
        <dbReference type="ARBA" id="ARBA00022833"/>
    </source>
</evidence>
<keyword evidence="2" id="KW-0963">Cytoplasm</keyword>
<dbReference type="InterPro" id="IPR024964">
    <property type="entry name" value="CTLH/CRA"/>
</dbReference>
<proteinExistence type="predicted"/>
<keyword evidence="4 6" id="KW-0863">Zinc-finger</keyword>
<accession>A0A9P8Q234</accession>
<keyword evidence="10" id="KW-1185">Reference proteome</keyword>
<dbReference type="GO" id="GO:0005737">
    <property type="term" value="C:cytoplasm"/>
    <property type="evidence" value="ECO:0007669"/>
    <property type="project" value="UniProtKB-SubCell"/>
</dbReference>
<keyword evidence="3" id="KW-0479">Metal-binding</keyword>
<dbReference type="InterPro" id="IPR044063">
    <property type="entry name" value="ZF_RING_GID"/>
</dbReference>
<evidence type="ECO:0008006" key="11">
    <source>
        <dbReference type="Google" id="ProtNLM"/>
    </source>
</evidence>
<dbReference type="InterPro" id="IPR006595">
    <property type="entry name" value="CTLH_C"/>
</dbReference>
<evidence type="ECO:0000256" key="6">
    <source>
        <dbReference type="PROSITE-ProRule" id="PRU01215"/>
    </source>
</evidence>
<gene>
    <name evidence="9" type="ORF">WICPIJ_007586</name>
</gene>
<feature type="zinc finger region" description="RING-Gid-type" evidence="6">
    <location>
        <begin position="356"/>
        <end position="412"/>
    </location>
</feature>
<comment type="caution">
    <text evidence="9">The sequence shown here is derived from an EMBL/GenBank/DDBJ whole genome shotgun (WGS) entry which is preliminary data.</text>
</comment>
<dbReference type="OrthoDB" id="1933281at2759"/>
<evidence type="ECO:0000313" key="10">
    <source>
        <dbReference type="Proteomes" id="UP000774326"/>
    </source>
</evidence>
<dbReference type="GO" id="GO:0061630">
    <property type="term" value="F:ubiquitin protein ligase activity"/>
    <property type="evidence" value="ECO:0007669"/>
    <property type="project" value="InterPro"/>
</dbReference>